<dbReference type="SUPFAM" id="SSF109998">
    <property type="entry name" value="Triger factor/SurA peptide-binding domain-like"/>
    <property type="match status" value="1"/>
</dbReference>
<evidence type="ECO:0000259" key="3">
    <source>
        <dbReference type="PROSITE" id="PS50198"/>
    </source>
</evidence>
<name>A0A0B4XQB0_9GAMM</name>
<dbReference type="SUPFAM" id="SSF54534">
    <property type="entry name" value="FKBP-like"/>
    <property type="match status" value="1"/>
</dbReference>
<dbReference type="Proteomes" id="UP000006764">
    <property type="component" value="Chromosome"/>
</dbReference>
<dbReference type="HOGENOM" id="CLU_034646_1_3_6"/>
<dbReference type="PROSITE" id="PS51257">
    <property type="entry name" value="PROKAR_LIPOPROTEIN"/>
    <property type="match status" value="1"/>
</dbReference>
<organism evidence="4 5">
    <name type="scientific">Isoalcanivorax pacificus W11-5</name>
    <dbReference type="NCBI Taxonomy" id="391936"/>
    <lineage>
        <taxon>Bacteria</taxon>
        <taxon>Pseudomonadati</taxon>
        <taxon>Pseudomonadota</taxon>
        <taxon>Gammaproteobacteria</taxon>
        <taxon>Oceanospirillales</taxon>
        <taxon>Alcanivoracaceae</taxon>
        <taxon>Isoalcanivorax</taxon>
    </lineage>
</organism>
<dbReference type="EMBL" id="CP004387">
    <property type="protein sequence ID" value="AJD48643.1"/>
    <property type="molecule type" value="Genomic_DNA"/>
</dbReference>
<dbReference type="InterPro" id="IPR027304">
    <property type="entry name" value="Trigger_fact/SurA_dom_sf"/>
</dbReference>
<evidence type="ECO:0000313" key="4">
    <source>
        <dbReference type="EMBL" id="AJD48643.1"/>
    </source>
</evidence>
<sequence>MRYLKPVLIACVFLTAGCSDGIATVDGRDISEQEFNAYLQSKRISPENAEQRRRALDDYLHREALAAAALKADLLDQAAIEVEVNEYRKQLVISRYFDAYLRDNVDDAAVANYYAANADKYRARKAHLAHILVRTRPEMSQQEREARLTTITEALSLINRGEDFADVAERYSEDTLSAGKGGDLGWMKEGAVAPAFSDAAFALSPGETSGIVTTPFGFHVIRLIEGPQVASQSLQSVEGDIRYQLRQQAKDEESQRLMSSVKVTRQEAE</sequence>
<dbReference type="Gene3D" id="1.10.8.1040">
    <property type="match status" value="1"/>
</dbReference>
<keyword evidence="5" id="KW-1185">Reference proteome</keyword>
<dbReference type="InterPro" id="IPR023058">
    <property type="entry name" value="PPIase_PpiC_CS"/>
</dbReference>
<dbReference type="STRING" id="391936.S7S_11155"/>
<dbReference type="InterPro" id="IPR000297">
    <property type="entry name" value="PPIase_PpiC"/>
</dbReference>
<dbReference type="Gene3D" id="3.10.50.40">
    <property type="match status" value="1"/>
</dbReference>
<feature type="domain" description="PpiC" evidence="3">
    <location>
        <begin position="123"/>
        <end position="225"/>
    </location>
</feature>
<gene>
    <name evidence="4" type="ORF">S7S_11155</name>
</gene>
<reference evidence="4 5" key="1">
    <citation type="journal article" date="2012" name="J. Bacteriol.">
        <title>Genome sequence of an alkane-degrading bacterium, Alcanivorax pacificus type strain W11-5, isolated from deep sea sediment.</title>
        <authorList>
            <person name="Lai Q."/>
            <person name="Shao Z."/>
        </authorList>
    </citation>
    <scope>NUCLEOTIDE SEQUENCE [LARGE SCALE GENOMIC DNA]</scope>
    <source>
        <strain evidence="4 5">W11-5</strain>
    </source>
</reference>
<evidence type="ECO:0000256" key="1">
    <source>
        <dbReference type="ARBA" id="ARBA00022729"/>
    </source>
</evidence>
<keyword evidence="2" id="KW-0697">Rotamase</keyword>
<dbReference type="InterPro" id="IPR046357">
    <property type="entry name" value="PPIase_dom_sf"/>
</dbReference>
<dbReference type="PROSITE" id="PS50198">
    <property type="entry name" value="PPIC_PPIASE_2"/>
    <property type="match status" value="1"/>
</dbReference>
<dbReference type="PANTHER" id="PTHR47637">
    <property type="entry name" value="CHAPERONE SURA"/>
    <property type="match status" value="1"/>
</dbReference>
<dbReference type="KEGG" id="apac:S7S_11155"/>
<dbReference type="RefSeq" id="WP_008737138.1">
    <property type="nucleotide sequence ID" value="NZ_CP004387.1"/>
</dbReference>
<proteinExistence type="predicted"/>
<dbReference type="PANTHER" id="PTHR47637:SF1">
    <property type="entry name" value="CHAPERONE SURA"/>
    <property type="match status" value="1"/>
</dbReference>
<evidence type="ECO:0000256" key="2">
    <source>
        <dbReference type="PROSITE-ProRule" id="PRU00278"/>
    </source>
</evidence>
<dbReference type="OrthoDB" id="5706698at2"/>
<keyword evidence="1" id="KW-0732">Signal</keyword>
<dbReference type="InterPro" id="IPR050280">
    <property type="entry name" value="OMP_Chaperone_SurA"/>
</dbReference>
<accession>A0A0B4XQB0</accession>
<evidence type="ECO:0000313" key="5">
    <source>
        <dbReference type="Proteomes" id="UP000006764"/>
    </source>
</evidence>
<protein>
    <submittedName>
        <fullName evidence="4">Peptidyl-prolyl cis-trans isomerase D</fullName>
    </submittedName>
</protein>
<keyword evidence="2 4" id="KW-0413">Isomerase</keyword>
<dbReference type="AlphaFoldDB" id="A0A0B4XQB0"/>
<dbReference type="GO" id="GO:0003755">
    <property type="term" value="F:peptidyl-prolyl cis-trans isomerase activity"/>
    <property type="evidence" value="ECO:0007669"/>
    <property type="project" value="UniProtKB-KW"/>
</dbReference>
<dbReference type="Pfam" id="PF00639">
    <property type="entry name" value="Rotamase"/>
    <property type="match status" value="1"/>
</dbReference>
<dbReference type="PROSITE" id="PS01096">
    <property type="entry name" value="PPIC_PPIASE_1"/>
    <property type="match status" value="1"/>
</dbReference>